<dbReference type="Gene3D" id="1.10.260.40">
    <property type="entry name" value="lambda repressor-like DNA-binding domains"/>
    <property type="match status" value="1"/>
</dbReference>
<protein>
    <submittedName>
        <fullName evidence="1">Transcriptional regulator</fullName>
    </submittedName>
</protein>
<reference evidence="1" key="1">
    <citation type="submission" date="2021-06" db="EMBL/GenBank/DDBJ databases">
        <title>Propagation of a rapidly emergent carbapenem-resistant Acinetobacter baumannii lineage by various extra-hospital transmission networks.</title>
        <authorList>
            <person name="Calix J."/>
        </authorList>
    </citation>
    <scope>NUCLEOTIDE SEQUENCE</scope>
    <source>
        <strain evidence="1">WU_MDCI_Aw63</strain>
    </source>
</reference>
<dbReference type="Proteomes" id="UP001208534">
    <property type="component" value="Unassembled WGS sequence"/>
</dbReference>
<dbReference type="RefSeq" id="WP_262578403.1">
    <property type="nucleotide sequence ID" value="NZ_JAHPRE010000006.1"/>
</dbReference>
<sequence length="80" mass="8913">MSTLVKNNVAALREKANLSVYQLAKQCGFVSGGRVMSNHISRAEQGYQVKIETALLIYTELKNAGVCEKFEDVFWLSDEA</sequence>
<dbReference type="InterPro" id="IPR010982">
    <property type="entry name" value="Lambda_DNA-bd_dom_sf"/>
</dbReference>
<accession>A0AAW5R8G9</accession>
<gene>
    <name evidence="1" type="ORF">KTH64_02300</name>
</gene>
<proteinExistence type="predicted"/>
<evidence type="ECO:0000313" key="2">
    <source>
        <dbReference type="Proteomes" id="UP001208534"/>
    </source>
</evidence>
<evidence type="ECO:0000313" key="1">
    <source>
        <dbReference type="EMBL" id="MCU4395821.1"/>
    </source>
</evidence>
<dbReference type="GO" id="GO:0003677">
    <property type="term" value="F:DNA binding"/>
    <property type="evidence" value="ECO:0007669"/>
    <property type="project" value="InterPro"/>
</dbReference>
<dbReference type="AlphaFoldDB" id="A0AAW5R8G9"/>
<name>A0AAW5R8G9_ACIJU</name>
<organism evidence="1 2">
    <name type="scientific">Acinetobacter junii</name>
    <dbReference type="NCBI Taxonomy" id="40215"/>
    <lineage>
        <taxon>Bacteria</taxon>
        <taxon>Pseudomonadati</taxon>
        <taxon>Pseudomonadota</taxon>
        <taxon>Gammaproteobacteria</taxon>
        <taxon>Moraxellales</taxon>
        <taxon>Moraxellaceae</taxon>
        <taxon>Acinetobacter</taxon>
    </lineage>
</organism>
<dbReference type="EMBL" id="JAHPRE010000006">
    <property type="protein sequence ID" value="MCU4395821.1"/>
    <property type="molecule type" value="Genomic_DNA"/>
</dbReference>
<comment type="caution">
    <text evidence="1">The sequence shown here is derived from an EMBL/GenBank/DDBJ whole genome shotgun (WGS) entry which is preliminary data.</text>
</comment>